<dbReference type="VEuPathDB" id="MicrosporidiaDB:EDEG_02603"/>
<accession>J9D5E8</accession>
<comment type="caution">
    <text evidence="3">The sequence shown here is derived from an EMBL/GenBank/DDBJ whole genome shotgun (WGS) entry which is preliminary data.</text>
</comment>
<feature type="region of interest" description="Disordered" evidence="1">
    <location>
        <begin position="159"/>
        <end position="178"/>
    </location>
</feature>
<dbReference type="Proteomes" id="UP000003163">
    <property type="component" value="Unassembled WGS sequence"/>
</dbReference>
<evidence type="ECO:0000313" key="4">
    <source>
        <dbReference type="Proteomes" id="UP000003163"/>
    </source>
</evidence>
<dbReference type="AlphaFoldDB" id="J9D5E8"/>
<protein>
    <submittedName>
        <fullName evidence="3">Uncharacterized protein</fullName>
    </submittedName>
</protein>
<dbReference type="HOGENOM" id="CLU_597200_0_0_1"/>
<dbReference type="InParanoid" id="J9D5E8"/>
<keyword evidence="2" id="KW-0472">Membrane</keyword>
<feature type="compositionally biased region" description="Polar residues" evidence="1">
    <location>
        <begin position="159"/>
        <end position="174"/>
    </location>
</feature>
<keyword evidence="4" id="KW-1185">Reference proteome</keyword>
<feature type="transmembrane region" description="Helical" evidence="2">
    <location>
        <begin position="345"/>
        <end position="370"/>
    </location>
</feature>
<name>J9D5E8_EDHAE</name>
<dbReference type="EMBL" id="AFBI03000048">
    <property type="protein sequence ID" value="EJW03021.1"/>
    <property type="molecule type" value="Genomic_DNA"/>
</dbReference>
<keyword evidence="2" id="KW-1133">Transmembrane helix</keyword>
<sequence length="458" mass="52314">MDNLENTLYEKDTDAASSIVTDPTNMPQMNVFDDRRFQLLMDLTSKSGVNNMPKNKSSFGSECLPPYFPSPANRSTEFSLMDNSNINKYASRPLAPIYNIQNNQKSDIANMQSIASELVSVNGHNNQTCAITSDASVHFKKYDHDSALRIYCTENTSLSDSGKGYSSGTTQSENISDEKNDSLIKYHAMWTQREPNNQQIKNSTSNTLDRTHKKYFLNNPAREKITCSSPRSSIENDYYQEKNFNKEDTILLLDSGISSPCEANKFCTIKSVKNSQSVKLHCHEAPERRATDVENVMSMYAINQQSNSKNFKKHENRWFREYEIRCLNALSKYMLLIDSKKKVKLFIDLTLLVLVLVSFSMSILTVLFYSNSDQEKLAFYFVTGLSIFLSLFNIILPISCYLVESPSLRLIVRVTLLIVQLYAIGSHGTFLIQNKEEFRNNMHNFLENMKTNFDSNTI</sequence>
<keyword evidence="2" id="KW-0812">Transmembrane</keyword>
<reference evidence="3 4" key="1">
    <citation type="submission" date="2011-08" db="EMBL/GenBank/DDBJ databases">
        <authorList>
            <person name="Liu Z.J."/>
            <person name="Shi F.L."/>
            <person name="Lu J.Q."/>
            <person name="Li M."/>
            <person name="Wang Z.L."/>
        </authorList>
    </citation>
    <scope>NUCLEOTIDE SEQUENCE [LARGE SCALE GENOMIC DNA]</scope>
    <source>
        <strain evidence="3 4">USNM 41457</strain>
    </source>
</reference>
<reference evidence="4" key="2">
    <citation type="submission" date="2015-07" db="EMBL/GenBank/DDBJ databases">
        <title>Contrasting host-pathogen interactions and genome evolution in two generalist and specialist microsporidian pathogens of mosquitoes.</title>
        <authorList>
            <consortium name="The Broad Institute Genomics Platform"/>
            <consortium name="The Broad Institute Genome Sequencing Center for Infectious Disease"/>
            <person name="Cuomo C.A."/>
            <person name="Sanscrainte N.D."/>
            <person name="Goldberg J.M."/>
            <person name="Heiman D."/>
            <person name="Young S."/>
            <person name="Zeng Q."/>
            <person name="Becnel J.J."/>
            <person name="Birren B.W."/>
        </authorList>
    </citation>
    <scope>NUCLEOTIDE SEQUENCE [LARGE SCALE GENOMIC DNA]</scope>
    <source>
        <strain evidence="4">USNM 41457</strain>
    </source>
</reference>
<proteinExistence type="predicted"/>
<organism evidence="3 4">
    <name type="scientific">Edhazardia aedis (strain USNM 41457)</name>
    <name type="common">Microsporidian parasite</name>
    <dbReference type="NCBI Taxonomy" id="1003232"/>
    <lineage>
        <taxon>Eukaryota</taxon>
        <taxon>Fungi</taxon>
        <taxon>Fungi incertae sedis</taxon>
        <taxon>Microsporidia</taxon>
        <taxon>Edhazardia</taxon>
    </lineage>
</organism>
<evidence type="ECO:0000256" key="2">
    <source>
        <dbReference type="SAM" id="Phobius"/>
    </source>
</evidence>
<gene>
    <name evidence="3" type="ORF">EDEG_02603</name>
</gene>
<evidence type="ECO:0000313" key="3">
    <source>
        <dbReference type="EMBL" id="EJW03021.1"/>
    </source>
</evidence>
<feature type="transmembrane region" description="Helical" evidence="2">
    <location>
        <begin position="410"/>
        <end position="432"/>
    </location>
</feature>
<feature type="transmembrane region" description="Helical" evidence="2">
    <location>
        <begin position="377"/>
        <end position="398"/>
    </location>
</feature>
<evidence type="ECO:0000256" key="1">
    <source>
        <dbReference type="SAM" id="MobiDB-lite"/>
    </source>
</evidence>